<dbReference type="EMBL" id="KT027939">
    <property type="protein sequence ID" value="ALN98246.1"/>
    <property type="molecule type" value="Genomic_DNA"/>
</dbReference>
<dbReference type="KEGG" id="vg:28305493"/>
<feature type="domain" description="Hepatitis TT virus Orf2/Gyrovirus Vp2 N-terminal" evidence="2">
    <location>
        <begin position="13"/>
        <end position="51"/>
    </location>
</feature>
<evidence type="ECO:0000313" key="4">
    <source>
        <dbReference type="Proteomes" id="UP000201685"/>
    </source>
</evidence>
<dbReference type="Pfam" id="PF02957">
    <property type="entry name" value="TT_ORF2-like"/>
    <property type="match status" value="1"/>
</dbReference>
<protein>
    <submittedName>
        <fullName evidence="3">ORF2</fullName>
    </submittedName>
</protein>
<name>A0A0S2GN10_9VIRU</name>
<evidence type="ECO:0000256" key="1">
    <source>
        <dbReference type="SAM" id="MobiDB-lite"/>
    </source>
</evidence>
<proteinExistence type="predicted"/>
<evidence type="ECO:0000259" key="2">
    <source>
        <dbReference type="Pfam" id="PF02957"/>
    </source>
</evidence>
<sequence length="116" mass="12888">MSDRWIPPKYAWQGRELQWINSIHTTHDTWCGCSSVITHFLRAVSARGEFLPVYTPAEKAISFLPECPTTTEEIPPITATGDTSGIHTEEERGLLDLEEGDSDALFADDHEEDAAG</sequence>
<dbReference type="GeneID" id="28305493"/>
<organism evidence="3 4">
    <name type="scientific">Gorilla anellovirus</name>
    <dbReference type="NCBI Taxonomy" id="1743411"/>
    <lineage>
        <taxon>Viruses</taxon>
        <taxon>Monodnaviria</taxon>
        <taxon>Shotokuvirae</taxon>
        <taxon>Commensaviricota</taxon>
        <taxon>Cardeaviricetes</taxon>
        <taxon>Sanitavirales</taxon>
        <taxon>Anelloviridae</taxon>
        <taxon>Omegatorquevirus</taxon>
        <taxon>Omegatorquevirus hominid1</taxon>
    </lineage>
</organism>
<dbReference type="Proteomes" id="UP000201685">
    <property type="component" value="Segment"/>
</dbReference>
<dbReference type="RefSeq" id="YP_009268641.1">
    <property type="nucleotide sequence ID" value="NC_030650.1"/>
</dbReference>
<keyword evidence="4" id="KW-1185">Reference proteome</keyword>
<evidence type="ECO:0000313" key="3">
    <source>
        <dbReference type="EMBL" id="ALN98246.1"/>
    </source>
</evidence>
<dbReference type="InterPro" id="IPR004118">
    <property type="entry name" value="HEV_TT_vir_Orf2/Gyrovir_Vp2_N"/>
</dbReference>
<feature type="region of interest" description="Disordered" evidence="1">
    <location>
        <begin position="68"/>
        <end position="116"/>
    </location>
</feature>
<feature type="compositionally biased region" description="Low complexity" evidence="1">
    <location>
        <begin position="68"/>
        <end position="78"/>
    </location>
</feature>
<dbReference type="OrthoDB" id="29117at10239"/>
<reference evidence="3 4" key="1">
    <citation type="journal article" date="2015" name="Virology">
        <title>New species of Torque Teno miniviruses infecting gorillas and chimpanzees.</title>
        <authorList>
            <person name="Hrazdilova K."/>
            <person name="Slaninkova E."/>
            <person name="Brozova K."/>
            <person name="Modry D."/>
            <person name="Vodicka R."/>
            <person name="Celer V."/>
        </authorList>
    </citation>
    <scope>NUCLEOTIDE SEQUENCE [LARGE SCALE GENOMIC DNA]</scope>
    <source>
        <strain evidence="3">GorF</strain>
    </source>
</reference>
<accession>A0A0S2GN10</accession>